<comment type="caution">
    <text evidence="2">The sequence shown here is derived from an EMBL/GenBank/DDBJ whole genome shotgun (WGS) entry which is preliminary data.</text>
</comment>
<proteinExistence type="predicted"/>
<evidence type="ECO:0000313" key="2">
    <source>
        <dbReference type="EMBL" id="KRV47753.1"/>
    </source>
</evidence>
<dbReference type="RefSeq" id="WP_018383970.1">
    <property type="nucleotide sequence ID" value="NZ_LLZU01000035.1"/>
</dbReference>
<evidence type="ECO:0000313" key="3">
    <source>
        <dbReference type="Proteomes" id="UP000050867"/>
    </source>
</evidence>
<organism evidence="2 3">
    <name type="scientific">Wenjunlia vitaminophila</name>
    <name type="common">Streptomyces vitaminophilus</name>
    <dbReference type="NCBI Taxonomy" id="76728"/>
    <lineage>
        <taxon>Bacteria</taxon>
        <taxon>Bacillati</taxon>
        <taxon>Actinomycetota</taxon>
        <taxon>Actinomycetes</taxon>
        <taxon>Kitasatosporales</taxon>
        <taxon>Streptomycetaceae</taxon>
        <taxon>Wenjunlia</taxon>
    </lineage>
</organism>
<dbReference type="Proteomes" id="UP000050867">
    <property type="component" value="Unassembled WGS sequence"/>
</dbReference>
<keyword evidence="3" id="KW-1185">Reference proteome</keyword>
<name>A0A0T6LP96_WENVI</name>
<dbReference type="OrthoDB" id="3821358at2"/>
<sequence>MSEFIDDAQFMSLFEEFEHTAWRWETRQGYDSDRQTEAYQRFLQGEDPDASAYRPWCMDVRRQTAQGKRIGRVRLVDAPPTPEQGYLLVTGWTNIEAGEDIRSLLRSDAAKLDLPMADFWLFDARTVLQLHFDDQDRYLGSEVVRTPGEVLRACQVRDTAWHHAVRCLEFGLRAPTIDRVPTGR</sequence>
<dbReference type="AlphaFoldDB" id="A0A0T6LP96"/>
<dbReference type="EMBL" id="LLZU01000035">
    <property type="protein sequence ID" value="KRV47753.1"/>
    <property type="molecule type" value="Genomic_DNA"/>
</dbReference>
<protein>
    <recommendedName>
        <fullName evidence="1">DUF6879 domain-containing protein</fullName>
    </recommendedName>
</protein>
<dbReference type="STRING" id="76728.AQ490_05085"/>
<feature type="domain" description="DUF6879" evidence="1">
    <location>
        <begin position="9"/>
        <end position="170"/>
    </location>
</feature>
<evidence type="ECO:0000259" key="1">
    <source>
        <dbReference type="Pfam" id="PF21806"/>
    </source>
</evidence>
<accession>A0A0T6LP96</accession>
<dbReference type="Pfam" id="PF21806">
    <property type="entry name" value="DUF6879"/>
    <property type="match status" value="1"/>
</dbReference>
<dbReference type="InterPro" id="IPR049244">
    <property type="entry name" value="DUF6879"/>
</dbReference>
<reference evidence="2 3" key="1">
    <citation type="submission" date="2015-10" db="EMBL/GenBank/DDBJ databases">
        <title>Draft genome sequence of pyrrolomycin-producing Streptomyces vitaminophilus.</title>
        <authorList>
            <person name="Graham D.E."/>
            <person name="Mahan K.M."/>
            <person name="Klingeman D.M."/>
            <person name="Hettich R.L."/>
            <person name="Parry R.J."/>
        </authorList>
    </citation>
    <scope>NUCLEOTIDE SEQUENCE [LARGE SCALE GENOMIC DNA]</scope>
    <source>
        <strain evidence="2 3">ATCC 31673</strain>
    </source>
</reference>
<dbReference type="eggNOG" id="ENOG5033032">
    <property type="taxonomic scope" value="Bacteria"/>
</dbReference>
<gene>
    <name evidence="2" type="ORF">AQ490_05085</name>
</gene>